<evidence type="ECO:0000313" key="2">
    <source>
        <dbReference type="Proteomes" id="UP000515154"/>
    </source>
</evidence>
<keyword evidence="2" id="KW-1185">Reference proteome</keyword>
<accession>A0A6P7TE42</accession>
<dbReference type="AlphaFoldDB" id="A0A6P7TE42"/>
<name>A0A6P7TE42_9MOLL</name>
<evidence type="ECO:0000313" key="3">
    <source>
        <dbReference type="RefSeq" id="XP_029648590.1"/>
    </source>
</evidence>
<reference evidence="3" key="1">
    <citation type="submission" date="2025-08" db="UniProtKB">
        <authorList>
            <consortium name="RefSeq"/>
        </authorList>
    </citation>
    <scope>IDENTIFICATION</scope>
</reference>
<proteinExistence type="predicted"/>
<feature type="domain" description="DDE-1" evidence="1">
    <location>
        <begin position="165"/>
        <end position="256"/>
    </location>
</feature>
<organism evidence="2 3">
    <name type="scientific">Octopus sinensis</name>
    <name type="common">East Asian common octopus</name>
    <dbReference type="NCBI Taxonomy" id="2607531"/>
    <lineage>
        <taxon>Eukaryota</taxon>
        <taxon>Metazoa</taxon>
        <taxon>Spiralia</taxon>
        <taxon>Lophotrochozoa</taxon>
        <taxon>Mollusca</taxon>
        <taxon>Cephalopoda</taxon>
        <taxon>Coleoidea</taxon>
        <taxon>Octopodiformes</taxon>
        <taxon>Octopoda</taxon>
        <taxon>Incirrata</taxon>
        <taxon>Octopodidae</taxon>
        <taxon>Octopus</taxon>
    </lineage>
</organism>
<dbReference type="Proteomes" id="UP000515154">
    <property type="component" value="Linkage group LG20"/>
</dbReference>
<dbReference type="RefSeq" id="XP_029648590.1">
    <property type="nucleotide sequence ID" value="XM_029792730.1"/>
</dbReference>
<dbReference type="InterPro" id="IPR050863">
    <property type="entry name" value="CenT-Element_Derived"/>
</dbReference>
<evidence type="ECO:0000259" key="1">
    <source>
        <dbReference type="Pfam" id="PF03184"/>
    </source>
</evidence>
<dbReference type="Gene3D" id="1.10.10.60">
    <property type="entry name" value="Homeodomain-like"/>
    <property type="match status" value="1"/>
</dbReference>
<dbReference type="PANTHER" id="PTHR19303">
    <property type="entry name" value="TRANSPOSON"/>
    <property type="match status" value="1"/>
</dbReference>
<dbReference type="Pfam" id="PF03184">
    <property type="entry name" value="DDE_1"/>
    <property type="match status" value="1"/>
</dbReference>
<dbReference type="InterPro" id="IPR004875">
    <property type="entry name" value="DDE_SF_endonuclease_dom"/>
</dbReference>
<dbReference type="KEGG" id="osn:115222500"/>
<protein>
    <submittedName>
        <fullName evidence="3">Tigger transposable element-derived protein 1-like</fullName>
    </submittedName>
</protein>
<dbReference type="GO" id="GO:0003677">
    <property type="term" value="F:DNA binding"/>
    <property type="evidence" value="ECO:0007669"/>
    <property type="project" value="TreeGrafter"/>
</dbReference>
<dbReference type="GO" id="GO:0005634">
    <property type="term" value="C:nucleus"/>
    <property type="evidence" value="ECO:0007669"/>
    <property type="project" value="TreeGrafter"/>
</dbReference>
<sequence length="257" mass="29661">MAPKKMHSESAMCHVIVLEDKLAMIKCHEEGEKMVAIAQSLVVYSQTTVSMIVHNDKILAHIKSETPGMKKTVINKRRGKIFEEMESFLSLWIVRLNHQCAAISQEIIQEKVSLFEDLKKKYPDEKDVEFKIFKVDETGLYWKKLLGRLFISKEEKTIPGYKVSKENVIITLEGNCARDFKLKLLLVYHAHNPRALKNMPKASHPVIWMANSKAWDTVIVSEDWFFNHFIPAPEKYCQEKGIPFKVLLILDNVPGHL</sequence>
<gene>
    <name evidence="3" type="primary">LOC115222500</name>
</gene>
<dbReference type="PANTHER" id="PTHR19303:SF26">
    <property type="entry name" value="TIGGER TRANSPOSABLE ELEMENT-DERIVED PROTEIN 1"/>
    <property type="match status" value="1"/>
</dbReference>